<gene>
    <name evidence="3" type="ORF">MNBD_GAMMA16-1188</name>
</gene>
<dbReference type="GO" id="GO:0005829">
    <property type="term" value="C:cytosol"/>
    <property type="evidence" value="ECO:0007669"/>
    <property type="project" value="TreeGrafter"/>
</dbReference>
<keyword evidence="1" id="KW-0328">Glycosyltransferase</keyword>
<evidence type="ECO:0000256" key="1">
    <source>
        <dbReference type="ARBA" id="ARBA00022676"/>
    </source>
</evidence>
<dbReference type="GO" id="GO:0009244">
    <property type="term" value="P:lipopolysaccharide core region biosynthetic process"/>
    <property type="evidence" value="ECO:0007669"/>
    <property type="project" value="TreeGrafter"/>
</dbReference>
<dbReference type="GO" id="GO:0008713">
    <property type="term" value="F:ADP-heptose-lipopolysaccharide heptosyltransferase activity"/>
    <property type="evidence" value="ECO:0007669"/>
    <property type="project" value="TreeGrafter"/>
</dbReference>
<dbReference type="InterPro" id="IPR051199">
    <property type="entry name" value="LPS_LOS_Heptosyltrfase"/>
</dbReference>
<evidence type="ECO:0000313" key="3">
    <source>
        <dbReference type="EMBL" id="VAW88662.1"/>
    </source>
</evidence>
<evidence type="ECO:0000256" key="2">
    <source>
        <dbReference type="ARBA" id="ARBA00022679"/>
    </source>
</evidence>
<organism evidence="3">
    <name type="scientific">hydrothermal vent metagenome</name>
    <dbReference type="NCBI Taxonomy" id="652676"/>
    <lineage>
        <taxon>unclassified sequences</taxon>
        <taxon>metagenomes</taxon>
        <taxon>ecological metagenomes</taxon>
    </lineage>
</organism>
<dbReference type="Gene3D" id="3.40.50.2000">
    <property type="entry name" value="Glycogen Phosphorylase B"/>
    <property type="match status" value="2"/>
</dbReference>
<protein>
    <recommendedName>
        <fullName evidence="4">ADP-heptose--lipooligosaccharide heptosyltransferase II</fullName>
    </recommendedName>
</protein>
<reference evidence="3" key="1">
    <citation type="submission" date="2018-06" db="EMBL/GenBank/DDBJ databases">
        <authorList>
            <person name="Zhirakovskaya E."/>
        </authorList>
    </citation>
    <scope>NUCLEOTIDE SEQUENCE</scope>
</reference>
<dbReference type="EMBL" id="UOFO01000149">
    <property type="protein sequence ID" value="VAW88662.1"/>
    <property type="molecule type" value="Genomic_DNA"/>
</dbReference>
<dbReference type="Pfam" id="PF01075">
    <property type="entry name" value="Glyco_transf_9"/>
    <property type="match status" value="1"/>
</dbReference>
<name>A0A3B0ZMN3_9ZZZZ</name>
<accession>A0A3B0ZMN3</accession>
<dbReference type="SUPFAM" id="SSF53756">
    <property type="entry name" value="UDP-Glycosyltransferase/glycogen phosphorylase"/>
    <property type="match status" value="1"/>
</dbReference>
<sequence>MLEAFNNILVIRRDNIGDLLCTTPLISALRAGYQEAHIAVLANSYNAAVLANNPDINRVYQYTKAKHSSRVKLHTWWHEWRLFRALRKARFDLVIHGNPTPHPRTGKLAKYLKVPQRIGVANSADEGFNIAISPQDVHGIHHVEQVYSLLKPLGIVDVPGSMTLNIERQHSHLSLKRPLIGIHISSRRPDNRWPVESFIELIENLQVKGAHCVLFWAYGEKNDPRYPGDNHLAQQLIDRFTEDIAPYPMETLEDLMSGLAQVDVIVTPDGGVLHIASALSKPVVALFGCTDSATWGPWQVPHRTLHGQGRATNISVDDVTKATLQLLPS</sequence>
<dbReference type="AlphaFoldDB" id="A0A3B0ZMN3"/>
<proteinExistence type="predicted"/>
<dbReference type="CDD" id="cd03789">
    <property type="entry name" value="GT9_LPS_heptosyltransferase"/>
    <property type="match status" value="1"/>
</dbReference>
<dbReference type="PANTHER" id="PTHR30160">
    <property type="entry name" value="TETRAACYLDISACCHARIDE 4'-KINASE-RELATED"/>
    <property type="match status" value="1"/>
</dbReference>
<evidence type="ECO:0008006" key="4">
    <source>
        <dbReference type="Google" id="ProtNLM"/>
    </source>
</evidence>
<dbReference type="PANTHER" id="PTHR30160:SF1">
    <property type="entry name" value="LIPOPOLYSACCHARIDE 1,2-N-ACETYLGLUCOSAMINETRANSFERASE-RELATED"/>
    <property type="match status" value="1"/>
</dbReference>
<dbReference type="InterPro" id="IPR002201">
    <property type="entry name" value="Glyco_trans_9"/>
</dbReference>
<keyword evidence="2" id="KW-0808">Transferase</keyword>